<evidence type="ECO:0000313" key="2">
    <source>
        <dbReference type="EMBL" id="OGM32337.1"/>
    </source>
</evidence>
<proteinExistence type="predicted"/>
<evidence type="ECO:0000256" key="1">
    <source>
        <dbReference type="SAM" id="Phobius"/>
    </source>
</evidence>
<evidence type="ECO:0000313" key="3">
    <source>
        <dbReference type="Proteomes" id="UP000177169"/>
    </source>
</evidence>
<dbReference type="STRING" id="1802505.A3D01_04720"/>
<sequence length="219" mass="25608">MKIYRTKEGYYTFKKDKYKSADAIKALYKRKLDIPVEEQVEGLSEKIKNDYVLNGDHFGLYLQIERMAKCDPRYPTIFFKSKEGAREGQILAEKLHKMSDKEFLYSGVLFTYLTGQIVVRNPDGSPLKHSKQNKTLFREPLKTQNPTKFPLPISSFKKLVLISLVVFIVIIAGFIYLKQYRISYCQTKYSISEKKMRASKTTLRQECLEKPLSEYLLDK</sequence>
<keyword evidence="1" id="KW-0472">Membrane</keyword>
<accession>A0A1F7YYJ3</accession>
<name>A0A1F7YYJ3_9BACT</name>
<dbReference type="EMBL" id="MGGR01000033">
    <property type="protein sequence ID" value="OGM32337.1"/>
    <property type="molecule type" value="Genomic_DNA"/>
</dbReference>
<dbReference type="AlphaFoldDB" id="A0A1F7YYJ3"/>
<keyword evidence="1" id="KW-0812">Transmembrane</keyword>
<protein>
    <submittedName>
        <fullName evidence="2">Uncharacterized protein</fullName>
    </submittedName>
</protein>
<organism evidence="2 3">
    <name type="scientific">Candidatus Woesebacteria bacterium RIFCSPHIGHO2_02_FULL_39_13</name>
    <dbReference type="NCBI Taxonomy" id="1802505"/>
    <lineage>
        <taxon>Bacteria</taxon>
        <taxon>Candidatus Woeseibacteriota</taxon>
    </lineage>
</organism>
<gene>
    <name evidence="2" type="ORF">A3D01_04720</name>
</gene>
<keyword evidence="1" id="KW-1133">Transmembrane helix</keyword>
<reference evidence="2 3" key="1">
    <citation type="journal article" date="2016" name="Nat. Commun.">
        <title>Thousands of microbial genomes shed light on interconnected biogeochemical processes in an aquifer system.</title>
        <authorList>
            <person name="Anantharaman K."/>
            <person name="Brown C.T."/>
            <person name="Hug L.A."/>
            <person name="Sharon I."/>
            <person name="Castelle C.J."/>
            <person name="Probst A.J."/>
            <person name="Thomas B.C."/>
            <person name="Singh A."/>
            <person name="Wilkins M.J."/>
            <person name="Karaoz U."/>
            <person name="Brodie E.L."/>
            <person name="Williams K.H."/>
            <person name="Hubbard S.S."/>
            <person name="Banfield J.F."/>
        </authorList>
    </citation>
    <scope>NUCLEOTIDE SEQUENCE [LARGE SCALE GENOMIC DNA]</scope>
</reference>
<comment type="caution">
    <text evidence="2">The sequence shown here is derived from an EMBL/GenBank/DDBJ whole genome shotgun (WGS) entry which is preliminary data.</text>
</comment>
<feature type="transmembrane region" description="Helical" evidence="1">
    <location>
        <begin position="103"/>
        <end position="119"/>
    </location>
</feature>
<dbReference type="Proteomes" id="UP000177169">
    <property type="component" value="Unassembled WGS sequence"/>
</dbReference>
<feature type="transmembrane region" description="Helical" evidence="1">
    <location>
        <begin position="159"/>
        <end position="177"/>
    </location>
</feature>